<dbReference type="EMBL" id="BPUR01000002">
    <property type="protein sequence ID" value="GJH15712.1"/>
    <property type="molecule type" value="Genomic_DNA"/>
</dbReference>
<proteinExistence type="predicted"/>
<accession>A0ACB5QLX1</accession>
<evidence type="ECO:0000313" key="2">
    <source>
        <dbReference type="Proteomes" id="UP001055013"/>
    </source>
</evidence>
<reference evidence="1" key="1">
    <citation type="submission" date="2021-09" db="EMBL/GenBank/DDBJ databases">
        <title>Isolation and characterization of 3-chlorobenzoate degrading bacteria from soils in Shizuoka.</title>
        <authorList>
            <person name="Ifat A."/>
            <person name="Ogawa N."/>
            <person name="Kimbara K."/>
            <person name="Moriuchi R."/>
            <person name="Dohra H."/>
            <person name="Shintani M."/>
        </authorList>
    </citation>
    <scope>NUCLEOTIDE SEQUENCE</scope>
    <source>
        <strain evidence="1">19CS2-2</strain>
    </source>
</reference>
<name>A0ACB5QLX1_9BURK</name>
<gene>
    <name evidence="1" type="ORF">CBA19CS22_04240</name>
</gene>
<protein>
    <submittedName>
        <fullName evidence="1">Uncharacterized protein</fullName>
    </submittedName>
</protein>
<organism evidence="1 2">
    <name type="scientific">Caballeronia novacaledonica</name>
    <dbReference type="NCBI Taxonomy" id="1544861"/>
    <lineage>
        <taxon>Bacteria</taxon>
        <taxon>Pseudomonadati</taxon>
        <taxon>Pseudomonadota</taxon>
        <taxon>Betaproteobacteria</taxon>
        <taxon>Burkholderiales</taxon>
        <taxon>Burkholderiaceae</taxon>
        <taxon>Caballeronia</taxon>
    </lineage>
</organism>
<comment type="caution">
    <text evidence="1">The sequence shown here is derived from an EMBL/GenBank/DDBJ whole genome shotgun (WGS) entry which is preliminary data.</text>
</comment>
<keyword evidence="2" id="KW-1185">Reference proteome</keyword>
<evidence type="ECO:0000313" key="1">
    <source>
        <dbReference type="EMBL" id="GJH15712.1"/>
    </source>
</evidence>
<sequence length="73" mass="8160">MAYRDFDAALPNAYSRRIDSSTLQISRPDEVDMALLEFLGTIGFVAVVLLSLISVLDVFFPRLIPNSNPLRAF</sequence>
<dbReference type="Proteomes" id="UP001055013">
    <property type="component" value="Unassembled WGS sequence"/>
</dbReference>